<dbReference type="PANTHER" id="PTHR48111">
    <property type="entry name" value="REGULATOR OF RPOS"/>
    <property type="match status" value="1"/>
</dbReference>
<dbReference type="InterPro" id="IPR001789">
    <property type="entry name" value="Sig_transdc_resp-reg_receiver"/>
</dbReference>
<keyword evidence="5" id="KW-0804">Transcription</keyword>
<dbReference type="GO" id="GO:0032993">
    <property type="term" value="C:protein-DNA complex"/>
    <property type="evidence" value="ECO:0007669"/>
    <property type="project" value="TreeGrafter"/>
</dbReference>
<evidence type="ECO:0000259" key="9">
    <source>
        <dbReference type="PROSITE" id="PS51755"/>
    </source>
</evidence>
<dbReference type="InterPro" id="IPR036388">
    <property type="entry name" value="WH-like_DNA-bd_sf"/>
</dbReference>
<feature type="modified residue" description="4-aspartylphosphate" evidence="6">
    <location>
        <position position="67"/>
    </location>
</feature>
<dbReference type="PROSITE" id="PS51755">
    <property type="entry name" value="OMPR_PHOB"/>
    <property type="match status" value="1"/>
</dbReference>
<dbReference type="AlphaFoldDB" id="A0A2S3ULW0"/>
<dbReference type="Pfam" id="PF00486">
    <property type="entry name" value="Trans_reg_C"/>
    <property type="match status" value="1"/>
</dbReference>
<dbReference type="SUPFAM" id="SSF46894">
    <property type="entry name" value="C-terminal effector domain of the bipartite response regulators"/>
    <property type="match status" value="1"/>
</dbReference>
<dbReference type="PROSITE" id="PS50110">
    <property type="entry name" value="RESPONSE_REGULATORY"/>
    <property type="match status" value="1"/>
</dbReference>
<sequence length="254" mass="28223">MNFPSVQAYGPLMQRSSHILVVEDDSEIGLLIKRHLVSSDFKVTLARNSGEMDRVLASDRIDLLLLDIMLPGEDGISICRRLRAASPIPIIIVSAKNEDIDRVIGLEIGADDYLPKPFNPRELTARVKALFRRVELGGMASPLATGILRFEGWEMDCKARRLVNTEKAMISLTPAEFNLLQALAERSGRVLNRDQLVELTLGQFGVSNGRNIDILVSRLRAKFEAAGAPYQFIRTVRSGGYEFVAPVSREKSDD</sequence>
<organism evidence="10 11">
    <name type="scientific">Roseibium marinum</name>
    <dbReference type="NCBI Taxonomy" id="281252"/>
    <lineage>
        <taxon>Bacteria</taxon>
        <taxon>Pseudomonadati</taxon>
        <taxon>Pseudomonadota</taxon>
        <taxon>Alphaproteobacteria</taxon>
        <taxon>Hyphomicrobiales</taxon>
        <taxon>Stappiaceae</taxon>
        <taxon>Roseibium</taxon>
    </lineage>
</organism>
<evidence type="ECO:0000313" key="10">
    <source>
        <dbReference type="EMBL" id="POF28707.1"/>
    </source>
</evidence>
<feature type="DNA-binding region" description="OmpR/PhoB-type" evidence="7">
    <location>
        <begin position="145"/>
        <end position="245"/>
    </location>
</feature>
<dbReference type="Gene3D" id="3.40.50.2300">
    <property type="match status" value="1"/>
</dbReference>
<dbReference type="GO" id="GO:0000976">
    <property type="term" value="F:transcription cis-regulatory region binding"/>
    <property type="evidence" value="ECO:0007669"/>
    <property type="project" value="TreeGrafter"/>
</dbReference>
<dbReference type="InterPro" id="IPR001867">
    <property type="entry name" value="OmpR/PhoB-type_DNA-bd"/>
</dbReference>
<comment type="caution">
    <text evidence="10">The sequence shown here is derived from an EMBL/GenBank/DDBJ whole genome shotgun (WGS) entry which is preliminary data.</text>
</comment>
<evidence type="ECO:0000256" key="1">
    <source>
        <dbReference type="ARBA" id="ARBA00022553"/>
    </source>
</evidence>
<accession>A0A2S3ULW0</accession>
<evidence type="ECO:0000256" key="7">
    <source>
        <dbReference type="PROSITE-ProRule" id="PRU01091"/>
    </source>
</evidence>
<dbReference type="GO" id="GO:0006355">
    <property type="term" value="P:regulation of DNA-templated transcription"/>
    <property type="evidence" value="ECO:0007669"/>
    <property type="project" value="InterPro"/>
</dbReference>
<feature type="domain" description="Response regulatory" evidence="8">
    <location>
        <begin position="18"/>
        <end position="131"/>
    </location>
</feature>
<evidence type="ECO:0000256" key="5">
    <source>
        <dbReference type="ARBA" id="ARBA00023163"/>
    </source>
</evidence>
<keyword evidence="1 6" id="KW-0597">Phosphoprotein</keyword>
<name>A0A2S3ULW0_9HYPH</name>
<dbReference type="InterPro" id="IPR039420">
    <property type="entry name" value="WalR-like"/>
</dbReference>
<dbReference type="Gene3D" id="6.10.250.690">
    <property type="match status" value="1"/>
</dbReference>
<dbReference type="GO" id="GO:0005829">
    <property type="term" value="C:cytosol"/>
    <property type="evidence" value="ECO:0007669"/>
    <property type="project" value="TreeGrafter"/>
</dbReference>
<evidence type="ECO:0000256" key="6">
    <source>
        <dbReference type="PROSITE-ProRule" id="PRU00169"/>
    </source>
</evidence>
<evidence type="ECO:0000256" key="4">
    <source>
        <dbReference type="ARBA" id="ARBA00023125"/>
    </source>
</evidence>
<proteinExistence type="predicted"/>
<protein>
    <submittedName>
        <fullName evidence="10">Two-component system OmpR family response regulator</fullName>
    </submittedName>
</protein>
<keyword evidence="11" id="KW-1185">Reference proteome</keyword>
<dbReference type="InterPro" id="IPR011006">
    <property type="entry name" value="CheY-like_superfamily"/>
</dbReference>
<dbReference type="EMBL" id="PPCN01000012">
    <property type="protein sequence ID" value="POF28707.1"/>
    <property type="molecule type" value="Genomic_DNA"/>
</dbReference>
<reference evidence="10 11" key="1">
    <citation type="submission" date="2018-01" db="EMBL/GenBank/DDBJ databases">
        <title>Genomic Encyclopedia of Archaeal and Bacterial Type Strains, Phase II (KMG-II): from individual species to whole genera.</title>
        <authorList>
            <person name="Goeker M."/>
        </authorList>
    </citation>
    <scope>NUCLEOTIDE SEQUENCE [LARGE SCALE GENOMIC DNA]</scope>
    <source>
        <strain evidence="10 11">DSM 17023</strain>
    </source>
</reference>
<keyword evidence="4 7" id="KW-0238">DNA-binding</keyword>
<dbReference type="SUPFAM" id="SSF52172">
    <property type="entry name" value="CheY-like"/>
    <property type="match status" value="1"/>
</dbReference>
<dbReference type="SMART" id="SM00448">
    <property type="entry name" value="REC"/>
    <property type="match status" value="1"/>
</dbReference>
<dbReference type="CDD" id="cd00383">
    <property type="entry name" value="trans_reg_C"/>
    <property type="match status" value="1"/>
</dbReference>
<keyword evidence="2" id="KW-0902">Two-component regulatory system</keyword>
<dbReference type="InterPro" id="IPR016032">
    <property type="entry name" value="Sig_transdc_resp-reg_C-effctor"/>
</dbReference>
<dbReference type="GO" id="GO:0000156">
    <property type="term" value="F:phosphorelay response regulator activity"/>
    <property type="evidence" value="ECO:0007669"/>
    <property type="project" value="TreeGrafter"/>
</dbReference>
<keyword evidence="3" id="KW-0805">Transcription regulation</keyword>
<dbReference type="SMART" id="SM00862">
    <property type="entry name" value="Trans_reg_C"/>
    <property type="match status" value="1"/>
</dbReference>
<dbReference type="Pfam" id="PF00072">
    <property type="entry name" value="Response_reg"/>
    <property type="match status" value="1"/>
</dbReference>
<dbReference type="PANTHER" id="PTHR48111:SF4">
    <property type="entry name" value="DNA-BINDING DUAL TRANSCRIPTIONAL REGULATOR OMPR"/>
    <property type="match status" value="1"/>
</dbReference>
<dbReference type="Proteomes" id="UP000236959">
    <property type="component" value="Unassembled WGS sequence"/>
</dbReference>
<feature type="domain" description="OmpR/PhoB-type" evidence="9">
    <location>
        <begin position="145"/>
        <end position="245"/>
    </location>
</feature>
<evidence type="ECO:0000313" key="11">
    <source>
        <dbReference type="Proteomes" id="UP000236959"/>
    </source>
</evidence>
<evidence type="ECO:0000256" key="2">
    <source>
        <dbReference type="ARBA" id="ARBA00023012"/>
    </source>
</evidence>
<evidence type="ECO:0000259" key="8">
    <source>
        <dbReference type="PROSITE" id="PS50110"/>
    </source>
</evidence>
<gene>
    <name evidence="10" type="ORF">CLV41_112122</name>
</gene>
<evidence type="ECO:0000256" key="3">
    <source>
        <dbReference type="ARBA" id="ARBA00023015"/>
    </source>
</evidence>
<dbReference type="Gene3D" id="1.10.10.10">
    <property type="entry name" value="Winged helix-like DNA-binding domain superfamily/Winged helix DNA-binding domain"/>
    <property type="match status" value="1"/>
</dbReference>